<proteinExistence type="predicted"/>
<dbReference type="Gene3D" id="2.60.40.3440">
    <property type="match status" value="2"/>
</dbReference>
<organism evidence="3 4">
    <name type="scientific">Candidatus Microbacterium phytovorans</name>
    <dbReference type="NCBI Taxonomy" id="3121374"/>
    <lineage>
        <taxon>Bacteria</taxon>
        <taxon>Bacillati</taxon>
        <taxon>Actinomycetota</taxon>
        <taxon>Actinomycetes</taxon>
        <taxon>Micrococcales</taxon>
        <taxon>Microbacteriaceae</taxon>
        <taxon>Microbacterium</taxon>
    </lineage>
</organism>
<evidence type="ECO:0000313" key="4">
    <source>
        <dbReference type="Proteomes" id="UP001213972"/>
    </source>
</evidence>
<dbReference type="Proteomes" id="UP001213972">
    <property type="component" value="Chromosome"/>
</dbReference>
<dbReference type="EMBL" id="CP119321">
    <property type="protein sequence ID" value="WEK14806.1"/>
    <property type="molecule type" value="Genomic_DNA"/>
</dbReference>
<feature type="region of interest" description="Disordered" evidence="1">
    <location>
        <begin position="1783"/>
        <end position="1809"/>
    </location>
</feature>
<accession>A0AAJ5W4V3</accession>
<dbReference type="Pfam" id="PF17963">
    <property type="entry name" value="Big_9"/>
    <property type="match status" value="4"/>
</dbReference>
<evidence type="ECO:0000256" key="2">
    <source>
        <dbReference type="SAM" id="Phobius"/>
    </source>
</evidence>
<keyword evidence="2" id="KW-1133">Transmembrane helix</keyword>
<evidence type="ECO:0000256" key="1">
    <source>
        <dbReference type="SAM" id="MobiDB-lite"/>
    </source>
</evidence>
<keyword evidence="2" id="KW-0472">Membrane</keyword>
<gene>
    <name evidence="3" type="ORF">P0Y48_06350</name>
</gene>
<sequence length="1973" mass="203523">MSDPLRRRRPRTSTLIGAGAVVVVAGLVTTLAVIWPGFDARETPLDDGTLWAVQTGAGDAYARVNLELGELDTVKTAENASSLAQTGDRLFVFADSDTQFADVDMATPADLTATTTDAFTRTPPGTVDVATAGDFLAFRTDVGGVWVATLSGGGDAVAIDPYADVEVEDGQERPRFAATASTVDADGVAYLYSAAESRVLRADARTGRILGEDAVDGAPAEVQLTAVGGRWALLDEATGGVRVQGRDEEITTGAVVGARMQRPATDAGDLFLADPEGLVRVSLDGGTAERTVTAPASGLGTPAAPLTQAGTTFAAWLGDGESGGALWTTDAPTLNPLDYGTATLGEQVDPEFLTDGARVALNERSSGWVWTVPEGALIASSQQWALEETSEAAPDDDTVADRVIDPKPPVAEDDAFGVRAGSVATLPILLNDHDPNEDVLSVEVTSLSGLDPAFGSVTIAGAEQTLVVDVAPDATGTASFRYRVTDGTSPDGLVSNEATVTLTVVPDDVNRPPTRCDPDDCLADPPRPTVVPGGTVTVDALYGWIDPDGDPIYLASVENETGIGTAAGQPDGTVTYQHPDANADEAVDVTLALTVADARGATTRRSMTVAVTPSPRLTVDSFALVGVAGTPLSIDVDAHVSGTTGIPLLTGAVVLDESAASVAANAADLSMEFTADAPGSYLLQYTVRDDRGEETATIRVTMRDPAETVISTPPLTAFVRPSEDATVDVFPAVTNPAGRVLLLSDLRPESAPQATMSVDLVGQRMIRVSGTTDDGAPGVLGVVRYTVSDGTGAPAATAAGELTVILLDSPQSDPPIAVDDTVTVRAGAQIDIPVLGNDSAPAGALISVDPSTIVNESGAGLAFATGRLVRYLAPDAPGTYSVGYTIFRLGFPDATDTARVVITVVGDEANRAPLPRVLEGRVLSGESVRIPFDRFGVDPDGDAVTLDRVLTQPAQGGTATISAEGDAIVYTSPVGFSGQDAFRYQVRDAEGALGQAEVRVGVLASESDPSPVTFSDYLQIQVGADSEARVRPTDNDVDPAGGALTLESVVPNAPEGSAEFDTLASLLGTIDDGEVTVRAGETPGTSSYVYTVRNQTGDTAMGLIVVKAVPMPVPDYPVVTDTTLTIETREAFPTGVDVLSGKVAWNTGDVDDLTLSLWGSHPGIEVDGSRIRGQIPSESLLIPFRVAGTSFDGTEVVSYGFLRVPGDQDIRLSLRADAAQIDVRENESRDLDLATAIAVPEGRTLQVDAEGVRAGGIRVNARCESVSGTTIRYTAGADSPWTDTCVVPVKLDVQDDYTYLTIRVVVEAEDPEPFLRSASITVGPGQTQEYDLTTMVGWAGREDWDSLEFADGYRGDQFDVSRSGSVLTVTAQDDARPGREEAVSVTLPSHPDAAAAALNLTVGPAPSQLPKGGTASQRCTQADGASSCTITVIGTSGEINPLPGTPLALVSVGSPANCTGVTFSKASATAVRASWSTDAPGAADCTASFVVADAQGRTSAGDRNGTILLDLQGLPAAPTRVDWIGFTGDSVTLRVIADTRSYPAVDGFRIRAGGRVVATCDAAGACPAIPAELGTPVTYQATAYNSVGESRSDVQVSAWAYAAPAAPTGSIVEPVPNGTTGGVANITITGIDDSTGTVTLSGGSGGDVTQPVRGSSVTFSGYVIGSNSPTPLTATPLTRFELPPIPGGSQAGAAYSFRANGIGAPALTLDVTASRSSNPGTVTATATVSPNGVGDRILVGFAIDGGTCDPTLVLGADGGTTSRTFENRDLWRESTVTACAVTERSGQGFGRTEKSGSATPTEGIPAPDAASYSISQTSTYLWDRVNGPGYSNSALYRVFYSKDGGAKTDDFASLFGPDQLGQHPGTIQAFFCVRFNTSRCGDPVTVTAAAGAEYTARVSFPTEQCRSEDTTAPSPTVTANPADYELSTTSSADDAGVVTWTWTLTWQNRLSSFGSVTQSLTCAPPEPEPEPAP</sequence>
<name>A0AAJ5W4V3_9MICO</name>
<protein>
    <submittedName>
        <fullName evidence="3">Ig-like domain-containing protein</fullName>
    </submittedName>
</protein>
<evidence type="ECO:0000313" key="3">
    <source>
        <dbReference type="EMBL" id="WEK14806.1"/>
    </source>
</evidence>
<keyword evidence="2" id="KW-0812">Transmembrane</keyword>
<feature type="transmembrane region" description="Helical" evidence="2">
    <location>
        <begin position="12"/>
        <end position="35"/>
    </location>
</feature>
<reference evidence="3" key="1">
    <citation type="submission" date="2023-03" db="EMBL/GenBank/DDBJ databases">
        <title>Andean soil-derived lignocellulolytic bacterial consortium as a source of novel taxa and putative plastic-active enzymes.</title>
        <authorList>
            <person name="Diaz-Garcia L."/>
            <person name="Chuvochina M."/>
            <person name="Feuerriegel G."/>
            <person name="Bunk B."/>
            <person name="Sproer C."/>
            <person name="Streit W.R."/>
            <person name="Rodriguez L.M."/>
            <person name="Overmann J."/>
            <person name="Jimenez D.J."/>
        </authorList>
    </citation>
    <scope>NUCLEOTIDE SEQUENCE</scope>
    <source>
        <strain evidence="3">MAG 4610</strain>
    </source>
</reference>